<keyword evidence="5" id="KW-1185">Reference proteome</keyword>
<dbReference type="GO" id="GO:0005886">
    <property type="term" value="C:plasma membrane"/>
    <property type="evidence" value="ECO:0007669"/>
    <property type="project" value="UniProtKB-SubCell"/>
</dbReference>
<evidence type="ECO:0000313" key="4">
    <source>
        <dbReference type="EMBL" id="MBL0720375.1"/>
    </source>
</evidence>
<gene>
    <name evidence="4" type="ORF">JI742_10800</name>
</gene>
<comment type="caution">
    <text evidence="4">The sequence shown here is derived from an EMBL/GenBank/DDBJ whole genome shotgun (WGS) entry which is preliminary data.</text>
</comment>
<dbReference type="NCBIfam" id="TIGR01845">
    <property type="entry name" value="outer_NodT"/>
    <property type="match status" value="1"/>
</dbReference>
<dbReference type="InterPro" id="IPR003423">
    <property type="entry name" value="OMP_efflux"/>
</dbReference>
<keyword evidence="2" id="KW-0564">Palmitate</keyword>
<evidence type="ECO:0000256" key="1">
    <source>
        <dbReference type="ARBA" id="ARBA00007613"/>
    </source>
</evidence>
<feature type="signal peptide" evidence="2">
    <location>
        <begin position="1"/>
        <end position="20"/>
    </location>
</feature>
<comment type="similarity">
    <text evidence="1 2">Belongs to the outer membrane factor (OMF) (TC 1.B.17) family.</text>
</comment>
<dbReference type="Pfam" id="PF02321">
    <property type="entry name" value="OEP"/>
    <property type="match status" value="2"/>
</dbReference>
<dbReference type="PROSITE" id="PS51257">
    <property type="entry name" value="PROKAR_LIPOPROTEIN"/>
    <property type="match status" value="1"/>
</dbReference>
<feature type="region of interest" description="Disordered" evidence="3">
    <location>
        <begin position="35"/>
        <end position="60"/>
    </location>
</feature>
<keyword evidence="2" id="KW-0472">Membrane</keyword>
<evidence type="ECO:0000256" key="3">
    <source>
        <dbReference type="SAM" id="MobiDB-lite"/>
    </source>
</evidence>
<organism evidence="4 5">
    <name type="scientific">Aquariibacter lacus</name>
    <dbReference type="NCBI Taxonomy" id="2801332"/>
    <lineage>
        <taxon>Bacteria</taxon>
        <taxon>Pseudomonadati</taxon>
        <taxon>Pseudomonadota</taxon>
        <taxon>Betaproteobacteria</taxon>
        <taxon>Burkholderiales</taxon>
        <taxon>Sphaerotilaceae</taxon>
        <taxon>Aquariibacter</taxon>
    </lineage>
</organism>
<protein>
    <submittedName>
        <fullName evidence="4">Efflux transporter outer membrane subunit</fullName>
    </submittedName>
</protein>
<dbReference type="Gene3D" id="2.20.200.10">
    <property type="entry name" value="Outer membrane efflux proteins (OEP)"/>
    <property type="match status" value="1"/>
</dbReference>
<reference evidence="4 5" key="1">
    <citation type="submission" date="2021-01" db="EMBL/GenBank/DDBJ databases">
        <title>Piscinibacter sp. Jin2 Genome sequencing and assembly.</title>
        <authorList>
            <person name="Kim I."/>
        </authorList>
    </citation>
    <scope>NUCLEOTIDE SEQUENCE [LARGE SCALE GENOMIC DNA]</scope>
    <source>
        <strain evidence="4 5">Jin2</strain>
    </source>
</reference>
<dbReference type="PANTHER" id="PTHR30203">
    <property type="entry name" value="OUTER MEMBRANE CATION EFFLUX PROTEIN"/>
    <property type="match status" value="1"/>
</dbReference>
<dbReference type="RefSeq" id="WP_201826763.1">
    <property type="nucleotide sequence ID" value="NZ_JAERRA010000002.1"/>
</dbReference>
<dbReference type="EMBL" id="JAERRA010000002">
    <property type="protein sequence ID" value="MBL0720375.1"/>
    <property type="molecule type" value="Genomic_DNA"/>
</dbReference>
<keyword evidence="2" id="KW-1134">Transmembrane beta strand</keyword>
<keyword evidence="2" id="KW-0732">Signal</keyword>
<dbReference type="InterPro" id="IPR010131">
    <property type="entry name" value="MdtP/NodT-like"/>
</dbReference>
<keyword evidence="2" id="KW-0812">Transmembrane</keyword>
<accession>A0A9X1BNQ9</accession>
<keyword evidence="2" id="KW-0449">Lipoprotein</keyword>
<dbReference type="Gene3D" id="1.20.1600.10">
    <property type="entry name" value="Outer membrane efflux proteins (OEP)"/>
    <property type="match status" value="1"/>
</dbReference>
<dbReference type="Proteomes" id="UP000643207">
    <property type="component" value="Unassembled WGS sequence"/>
</dbReference>
<evidence type="ECO:0000256" key="2">
    <source>
        <dbReference type="RuleBase" id="RU362097"/>
    </source>
</evidence>
<dbReference type="PANTHER" id="PTHR30203:SF29">
    <property type="entry name" value="PROTEIN CYAE"/>
    <property type="match status" value="1"/>
</dbReference>
<sequence length="495" mass="50579">MSRCPTGALFALSIVLLAGCATPVDRPPATLPAAAQAAAWQAPRPPADLPSDPGAARPAGWPLFDDPLLNRLVEAAQAGSPNLAAAQARIARARAGLAGSEAQGLPQVEANASAQRSRSLPASGGSAAGAGGFGFGGVSNSRQIGLQSSWEIDLFGGVAASVRAAAARLRHAEAGWHAARVALAAEVGTAYISLRACEAQLVQTEADARSREATARLSEQSARAGFTAPADAALARAGAAQAASAVRAQQAQCDTLVKGLVELSDWTEPALRRELAEGAGRLPQTPGLGPLPLPAELLGQRPDVDAARAAVEAAAADADLTRRDEKPRLSLGGSIGRSVTRGGGFDAEGGVWSLGPLTLSLPLFDGGRRRAASAGAEAAYDEALAQLQGTLRQALREVETALVALDASAAREPALQAAAEGFEAARRATEARQRGGLASLLDLETARRNALQARGALIEVQRERASAWITLYRSLGGGWRPGEAPRAAARAGTPD</sequence>
<evidence type="ECO:0000313" key="5">
    <source>
        <dbReference type="Proteomes" id="UP000643207"/>
    </source>
</evidence>
<feature type="chain" id="PRO_5041016587" evidence="2">
    <location>
        <begin position="21"/>
        <end position="495"/>
    </location>
</feature>
<dbReference type="SUPFAM" id="SSF56954">
    <property type="entry name" value="Outer membrane efflux proteins (OEP)"/>
    <property type="match status" value="1"/>
</dbReference>
<dbReference type="AlphaFoldDB" id="A0A9X1BNQ9"/>
<proteinExistence type="inferred from homology"/>
<comment type="subcellular location">
    <subcellularLocation>
        <location evidence="2">Cell membrane</location>
        <topology evidence="2">Lipid-anchor</topology>
    </subcellularLocation>
</comment>
<name>A0A9X1BNQ9_9BURK</name>
<dbReference type="GO" id="GO:0015562">
    <property type="term" value="F:efflux transmembrane transporter activity"/>
    <property type="evidence" value="ECO:0007669"/>
    <property type="project" value="InterPro"/>
</dbReference>